<gene>
    <name evidence="1" type="primary">70</name>
    <name evidence="1" type="ORF">SEA_COLUCCI_70</name>
</gene>
<dbReference type="Proteomes" id="UP000225683">
    <property type="component" value="Genome"/>
</dbReference>
<accession>A0A286N2Y2</accession>
<evidence type="ECO:0000313" key="1">
    <source>
        <dbReference type="EMBL" id="ASX98739.1"/>
    </source>
</evidence>
<protein>
    <submittedName>
        <fullName evidence="1">Uncharacterized protein</fullName>
    </submittedName>
</protein>
<dbReference type="GeneID" id="40086170"/>
<proteinExistence type="predicted"/>
<name>A0A286N2Y2_9CAUD</name>
<reference evidence="1 2" key="1">
    <citation type="submission" date="2017-06" db="EMBL/GenBank/DDBJ databases">
        <authorList>
            <person name="Conboy A.J."/>
            <person name="Conboy D.B."/>
            <person name="Kulkosky J."/>
            <person name="Cross T."/>
            <person name="Moy E.A."/>
            <person name="Stoner T.H."/>
            <person name="Garlena R.A."/>
            <person name="Russell D.A."/>
            <person name="Pope W.H."/>
            <person name="Jacobs-Sera D."/>
            <person name="Hatfull G.F."/>
        </authorList>
    </citation>
    <scope>NUCLEOTIDE SEQUENCE [LARGE SCALE GENOMIC DNA]</scope>
</reference>
<dbReference type="KEGG" id="vg:40086170"/>
<dbReference type="OrthoDB" id="7916at10239"/>
<sequence>MSATIATVLAAHPDWGYKPVLTADELGTVIHCMGEGCTWKAENPPLTLKGNELFRAHQAEELAKALEFKPVELATKPLTFNSTQRPEVLRRFNSDIEGGTLKLMHDQGLIRHLTFRPRKGNFCWFDIITSPGQLTIRGDMGDFVFVREPDMLRDFFSRDVNPHYWREKLVAQDVSTPAWQYERELYTKYVAQHFWDRRTKYTPDVAAALWREIRETGPLSDWADAHDATSAWTTLDAFVGEHAPYRYESDYEEDFHDYSYQYLWCCHAVLLACRAYREHHRTINQEVSQ</sequence>
<organism evidence="1 2">
    <name type="scientific">Arthrobacter phage Colucci</name>
    <dbReference type="NCBI Taxonomy" id="2015834"/>
    <lineage>
        <taxon>Viruses</taxon>
        <taxon>Duplodnaviria</taxon>
        <taxon>Heunggongvirae</taxon>
        <taxon>Uroviricota</taxon>
        <taxon>Caudoviricetes</taxon>
        <taxon>Klausavirus</taxon>
        <taxon>Klausavirus colucci</taxon>
    </lineage>
</organism>
<dbReference type="RefSeq" id="YP_009610084.1">
    <property type="nucleotide sequence ID" value="NC_042000.1"/>
</dbReference>
<evidence type="ECO:0000313" key="2">
    <source>
        <dbReference type="Proteomes" id="UP000225683"/>
    </source>
</evidence>
<dbReference type="EMBL" id="MF185718">
    <property type="protein sequence ID" value="ASX98739.1"/>
    <property type="molecule type" value="Genomic_DNA"/>
</dbReference>
<keyword evidence="2" id="KW-1185">Reference proteome</keyword>